<evidence type="ECO:0000256" key="1">
    <source>
        <dbReference type="SAM" id="SignalP"/>
    </source>
</evidence>
<evidence type="ECO:0000313" key="2">
    <source>
        <dbReference type="EMBL" id="CAH0045874.1"/>
    </source>
</evidence>
<dbReference type="OrthoDB" id="5151257at2759"/>
<keyword evidence="3" id="KW-1185">Reference proteome</keyword>
<name>A0A9N9W996_9HYPO</name>
<dbReference type="Proteomes" id="UP000775872">
    <property type="component" value="Unassembled WGS sequence"/>
</dbReference>
<sequence>MHFTKTLVSLFAIAGFAAAQYSDSDSGLARREVAEAVHEEYLAARDEYIEKRELFRRLGGNGKCYKDRKSMSCKKLIGHGKGTTYCGKCRPTAATGEYCLCNA</sequence>
<protein>
    <submittedName>
        <fullName evidence="2">Uncharacterized protein</fullName>
    </submittedName>
</protein>
<feature type="chain" id="PRO_5040299099" evidence="1">
    <location>
        <begin position="20"/>
        <end position="103"/>
    </location>
</feature>
<organism evidence="2 3">
    <name type="scientific">Clonostachys solani</name>
    <dbReference type="NCBI Taxonomy" id="160281"/>
    <lineage>
        <taxon>Eukaryota</taxon>
        <taxon>Fungi</taxon>
        <taxon>Dikarya</taxon>
        <taxon>Ascomycota</taxon>
        <taxon>Pezizomycotina</taxon>
        <taxon>Sordariomycetes</taxon>
        <taxon>Hypocreomycetidae</taxon>
        <taxon>Hypocreales</taxon>
        <taxon>Bionectriaceae</taxon>
        <taxon>Clonostachys</taxon>
    </lineage>
</organism>
<keyword evidence="1" id="KW-0732">Signal</keyword>
<feature type="signal peptide" evidence="1">
    <location>
        <begin position="1"/>
        <end position="19"/>
    </location>
</feature>
<reference evidence="2" key="1">
    <citation type="submission" date="2021-10" db="EMBL/GenBank/DDBJ databases">
        <authorList>
            <person name="Piombo E."/>
        </authorList>
    </citation>
    <scope>NUCLEOTIDE SEQUENCE</scope>
</reference>
<dbReference type="EMBL" id="CABFOC020000013">
    <property type="protein sequence ID" value="CAH0045874.1"/>
    <property type="molecule type" value="Genomic_DNA"/>
</dbReference>
<evidence type="ECO:0000313" key="3">
    <source>
        <dbReference type="Proteomes" id="UP000775872"/>
    </source>
</evidence>
<comment type="caution">
    <text evidence="2">The sequence shown here is derived from an EMBL/GenBank/DDBJ whole genome shotgun (WGS) entry which is preliminary data.</text>
</comment>
<proteinExistence type="predicted"/>
<dbReference type="AlphaFoldDB" id="A0A9N9W996"/>
<gene>
    <name evidence="2" type="ORF">CSOL1703_00012506</name>
</gene>
<accession>A0A9N9W996</accession>